<keyword evidence="1" id="KW-0963">Cytoplasm</keyword>
<dbReference type="AlphaFoldDB" id="A0A5C5WUY3"/>
<dbReference type="EMBL" id="SJPI01000001">
    <property type="protein sequence ID" value="TWT54418.1"/>
    <property type="molecule type" value="Genomic_DNA"/>
</dbReference>
<feature type="domain" description="N-end rule aminoacyl transferase C-terminal" evidence="5">
    <location>
        <begin position="118"/>
        <end position="237"/>
    </location>
</feature>
<dbReference type="GO" id="GO:0005737">
    <property type="term" value="C:cytoplasm"/>
    <property type="evidence" value="ECO:0007669"/>
    <property type="project" value="TreeGrafter"/>
</dbReference>
<dbReference type="GO" id="GO:0008914">
    <property type="term" value="F:leucyl-tRNA--protein transferase activity"/>
    <property type="evidence" value="ECO:0007669"/>
    <property type="project" value="InterPro"/>
</dbReference>
<evidence type="ECO:0000256" key="2">
    <source>
        <dbReference type="ARBA" id="ARBA00022679"/>
    </source>
</evidence>
<accession>A0A5C5WUY3</accession>
<dbReference type="RefSeq" id="WP_146514467.1">
    <property type="nucleotide sequence ID" value="NZ_SJPI01000001.1"/>
</dbReference>
<evidence type="ECO:0000313" key="7">
    <source>
        <dbReference type="Proteomes" id="UP000316598"/>
    </source>
</evidence>
<feature type="domain" description="N-end aminoacyl transferase N-terminal" evidence="4">
    <location>
        <begin position="25"/>
        <end position="95"/>
    </location>
</feature>
<dbReference type="PANTHER" id="PTHR21367:SF1">
    <property type="entry name" value="ARGINYL-TRNA--PROTEIN TRANSFERASE 1"/>
    <property type="match status" value="1"/>
</dbReference>
<sequence length="253" mass="29471">MSHPKSHDVVRHQQCRLVVVQDQTQPCPYLDDVTARMPLRLPVGNVTPGAIDEMLSLGFRRSGDFAYRTECPTCTQCHPTRVNVAKFDLTRSMKRVLNRGDRELKCTWQMPEVDFKRADLFNLHRRERKLGSPDEVVSPESYRSFLVDSFCETQELSLWLSDELISVSIVDIGASSISAVYTHFNPDYHRYSLGTYAILKQIEWARRNQKNFVYLGMYVANNAHLNYKARFMPQERLVDGEWIAFDRCEREQE</sequence>
<dbReference type="Proteomes" id="UP000316598">
    <property type="component" value="Unassembled WGS sequence"/>
</dbReference>
<dbReference type="GO" id="GO:0004057">
    <property type="term" value="F:arginyl-tRNA--protein transferase activity"/>
    <property type="evidence" value="ECO:0007669"/>
    <property type="project" value="InterPro"/>
</dbReference>
<evidence type="ECO:0000256" key="3">
    <source>
        <dbReference type="ARBA" id="ARBA00023315"/>
    </source>
</evidence>
<dbReference type="InterPro" id="IPR007471">
    <property type="entry name" value="N-end_Aminoacyl_Trfase_N"/>
</dbReference>
<dbReference type="InterPro" id="IPR007472">
    <property type="entry name" value="N-end_Aminoacyl_Trfase_C"/>
</dbReference>
<evidence type="ECO:0000313" key="6">
    <source>
        <dbReference type="EMBL" id="TWT54418.1"/>
    </source>
</evidence>
<organism evidence="6 7">
    <name type="scientific">Rubripirellula amarantea</name>
    <dbReference type="NCBI Taxonomy" id="2527999"/>
    <lineage>
        <taxon>Bacteria</taxon>
        <taxon>Pseudomonadati</taxon>
        <taxon>Planctomycetota</taxon>
        <taxon>Planctomycetia</taxon>
        <taxon>Pirellulales</taxon>
        <taxon>Pirellulaceae</taxon>
        <taxon>Rubripirellula</taxon>
    </lineage>
</organism>
<dbReference type="PIRSF" id="PIRSF037208">
    <property type="entry name" value="ATE_pro_prd"/>
    <property type="match status" value="1"/>
</dbReference>
<dbReference type="InterPro" id="IPR017138">
    <property type="entry name" value="Asp_Glu_LeuTrfase"/>
</dbReference>
<dbReference type="SUPFAM" id="SSF55729">
    <property type="entry name" value="Acyl-CoA N-acyltransferases (Nat)"/>
    <property type="match status" value="1"/>
</dbReference>
<dbReference type="OrthoDB" id="9782022at2"/>
<name>A0A5C5WUY3_9BACT</name>
<dbReference type="Pfam" id="PF04377">
    <property type="entry name" value="ATE_C"/>
    <property type="match status" value="1"/>
</dbReference>
<protein>
    <submittedName>
        <fullName evidence="6">Arginyl-tRNA-protein transferase</fullName>
    </submittedName>
</protein>
<evidence type="ECO:0000259" key="4">
    <source>
        <dbReference type="Pfam" id="PF04376"/>
    </source>
</evidence>
<comment type="caution">
    <text evidence="6">The sequence shown here is derived from an EMBL/GenBank/DDBJ whole genome shotgun (WGS) entry which is preliminary data.</text>
</comment>
<dbReference type="InterPro" id="IPR030700">
    <property type="entry name" value="N-end_Aminoacyl_Trfase"/>
</dbReference>
<keyword evidence="7" id="KW-1185">Reference proteome</keyword>
<evidence type="ECO:0000259" key="5">
    <source>
        <dbReference type="Pfam" id="PF04377"/>
    </source>
</evidence>
<dbReference type="PANTHER" id="PTHR21367">
    <property type="entry name" value="ARGININE-TRNA-PROTEIN TRANSFERASE 1"/>
    <property type="match status" value="1"/>
</dbReference>
<dbReference type="NCBIfam" id="NF002346">
    <property type="entry name" value="PRK01305.2-3"/>
    <property type="match status" value="1"/>
</dbReference>
<reference evidence="6 7" key="1">
    <citation type="submission" date="2019-02" db="EMBL/GenBank/DDBJ databases">
        <title>Deep-cultivation of Planctomycetes and their phenomic and genomic characterization uncovers novel biology.</title>
        <authorList>
            <person name="Wiegand S."/>
            <person name="Jogler M."/>
            <person name="Boedeker C."/>
            <person name="Pinto D."/>
            <person name="Vollmers J."/>
            <person name="Rivas-Marin E."/>
            <person name="Kohn T."/>
            <person name="Peeters S.H."/>
            <person name="Heuer A."/>
            <person name="Rast P."/>
            <person name="Oberbeckmann S."/>
            <person name="Bunk B."/>
            <person name="Jeske O."/>
            <person name="Meyerdierks A."/>
            <person name="Storesund J.E."/>
            <person name="Kallscheuer N."/>
            <person name="Luecker S."/>
            <person name="Lage O.M."/>
            <person name="Pohl T."/>
            <person name="Merkel B.J."/>
            <person name="Hornburger P."/>
            <person name="Mueller R.-W."/>
            <person name="Bruemmer F."/>
            <person name="Labrenz M."/>
            <person name="Spormann A.M."/>
            <person name="Op Den Camp H."/>
            <person name="Overmann J."/>
            <person name="Amann R."/>
            <person name="Jetten M.S.M."/>
            <person name="Mascher T."/>
            <person name="Medema M.H."/>
            <person name="Devos D.P."/>
            <person name="Kaster A.-K."/>
            <person name="Ovreas L."/>
            <person name="Rohde M."/>
            <person name="Galperin M.Y."/>
            <person name="Jogler C."/>
        </authorList>
    </citation>
    <scope>NUCLEOTIDE SEQUENCE [LARGE SCALE GENOMIC DNA]</scope>
    <source>
        <strain evidence="6 7">Pla22</strain>
    </source>
</reference>
<proteinExistence type="predicted"/>
<evidence type="ECO:0000256" key="1">
    <source>
        <dbReference type="ARBA" id="ARBA00022490"/>
    </source>
</evidence>
<dbReference type="InterPro" id="IPR016181">
    <property type="entry name" value="Acyl_CoA_acyltransferase"/>
</dbReference>
<gene>
    <name evidence="6" type="ORF">Pla22_20650</name>
</gene>
<keyword evidence="2 6" id="KW-0808">Transferase</keyword>
<dbReference type="Pfam" id="PF04376">
    <property type="entry name" value="ATE_N"/>
    <property type="match status" value="1"/>
</dbReference>
<dbReference type="GO" id="GO:0071596">
    <property type="term" value="P:ubiquitin-dependent protein catabolic process via the N-end rule pathway"/>
    <property type="evidence" value="ECO:0007669"/>
    <property type="project" value="InterPro"/>
</dbReference>
<keyword evidence="3" id="KW-0012">Acyltransferase</keyword>